<reference evidence="1 2" key="1">
    <citation type="journal article" date="2011" name="J. Bacteriol.">
        <title>Complete genome sequence of the thermoacidophilic crenarchaeon Thermoproteus uzoniensis 768-20.</title>
        <authorList>
            <person name="Mardanov A.V."/>
            <person name="Gumerov V.M."/>
            <person name="Beletsky A.V."/>
            <person name="Prokofeva M.I."/>
            <person name="Bonch-Osmolovskaya E.A."/>
            <person name="Ravin N.V."/>
            <person name="Skryabin K.G."/>
        </authorList>
    </citation>
    <scope>NUCLEOTIDE SEQUENCE [LARGE SCALE GENOMIC DNA]</scope>
    <source>
        <strain evidence="1 2">768-20</strain>
    </source>
</reference>
<name>F2L0F5_THEU7</name>
<accession>F2L0F5</accession>
<dbReference type="RefSeq" id="WP_013679973.1">
    <property type="nucleotide sequence ID" value="NC_015315.1"/>
</dbReference>
<dbReference type="OrthoDB" id="376621at2157"/>
<proteinExistence type="predicted"/>
<protein>
    <submittedName>
        <fullName evidence="1">Uncharacterized protein</fullName>
    </submittedName>
</protein>
<keyword evidence="2" id="KW-1185">Reference proteome</keyword>
<gene>
    <name evidence="1" type="ordered locus">TUZN_1158</name>
</gene>
<sequence length="84" mass="9502">MQLVEGECVDVAAVTLRLKTYIQQMVGFLPPNFRVVKAEKDGGVWKVEIYFVYISAVLGVPPREIKAVATVDEKCRILDYREAQ</sequence>
<dbReference type="GeneID" id="10360686"/>
<organism evidence="1 2">
    <name type="scientific">Thermoproteus uzoniensis (strain 768-20)</name>
    <dbReference type="NCBI Taxonomy" id="999630"/>
    <lineage>
        <taxon>Archaea</taxon>
        <taxon>Thermoproteota</taxon>
        <taxon>Thermoprotei</taxon>
        <taxon>Thermoproteales</taxon>
        <taxon>Thermoproteaceae</taxon>
        <taxon>Thermoproteus</taxon>
    </lineage>
</organism>
<dbReference type="AlphaFoldDB" id="F2L0F5"/>
<dbReference type="STRING" id="999630.TUZN_1158"/>
<evidence type="ECO:0000313" key="1">
    <source>
        <dbReference type="EMBL" id="AEA12637.1"/>
    </source>
</evidence>
<dbReference type="HOGENOM" id="CLU_2519965_0_0_2"/>
<dbReference type="KEGG" id="tuz:TUZN_1158"/>
<dbReference type="Proteomes" id="UP000008138">
    <property type="component" value="Chromosome"/>
</dbReference>
<dbReference type="eggNOG" id="arCOG14035">
    <property type="taxonomic scope" value="Archaea"/>
</dbReference>
<evidence type="ECO:0000313" key="2">
    <source>
        <dbReference type="Proteomes" id="UP000008138"/>
    </source>
</evidence>
<dbReference type="EMBL" id="CP002590">
    <property type="protein sequence ID" value="AEA12637.1"/>
    <property type="molecule type" value="Genomic_DNA"/>
</dbReference>
<reference key="2">
    <citation type="submission" date="2011-03" db="EMBL/GenBank/DDBJ databases">
        <title>Complete genome sequence of the thermoacidophilic crenarchaeon Thermoproteus uzoniensis 768-20.</title>
        <authorList>
            <person name="Mardanov A.V."/>
            <person name="Gumerov V.M."/>
            <person name="Beletsky A.V."/>
            <person name="Prokofeva M.I."/>
            <person name="Bonch-Osmolovskaya E.A."/>
            <person name="Ravin N.V."/>
            <person name="Skryabin K.G."/>
        </authorList>
    </citation>
    <scope>NUCLEOTIDE SEQUENCE</scope>
    <source>
        <strain>768-20</strain>
    </source>
</reference>